<dbReference type="GO" id="GO:0005506">
    <property type="term" value="F:iron ion binding"/>
    <property type="evidence" value="ECO:0007669"/>
    <property type="project" value="InterPro"/>
</dbReference>
<evidence type="ECO:0008006" key="3">
    <source>
        <dbReference type="Google" id="ProtNLM"/>
    </source>
</evidence>
<dbReference type="Gene3D" id="1.10.630.10">
    <property type="entry name" value="Cytochrome P450"/>
    <property type="match status" value="1"/>
</dbReference>
<accession>A0A382N6D8</accession>
<dbReference type="PANTHER" id="PTHR46696:SF1">
    <property type="entry name" value="CYTOCHROME P450 YJIB-RELATED"/>
    <property type="match status" value="1"/>
</dbReference>
<comment type="similarity">
    <text evidence="1">Belongs to the cytochrome P450 family.</text>
</comment>
<dbReference type="AlphaFoldDB" id="A0A382N6D8"/>
<evidence type="ECO:0000313" key="2">
    <source>
        <dbReference type="EMBL" id="SVC56749.1"/>
    </source>
</evidence>
<dbReference type="InterPro" id="IPR036396">
    <property type="entry name" value="Cyt_P450_sf"/>
</dbReference>
<name>A0A382N6D8_9ZZZZ</name>
<reference evidence="2" key="1">
    <citation type="submission" date="2018-05" db="EMBL/GenBank/DDBJ databases">
        <authorList>
            <person name="Lanie J.A."/>
            <person name="Ng W.-L."/>
            <person name="Kazmierczak K.M."/>
            <person name="Andrzejewski T.M."/>
            <person name="Davidsen T.M."/>
            <person name="Wayne K.J."/>
            <person name="Tettelin H."/>
            <person name="Glass J.I."/>
            <person name="Rusch D."/>
            <person name="Podicherti R."/>
            <person name="Tsui H.-C.T."/>
            <person name="Winkler M.E."/>
        </authorList>
    </citation>
    <scope>NUCLEOTIDE SEQUENCE</scope>
</reference>
<organism evidence="2">
    <name type="scientific">marine metagenome</name>
    <dbReference type="NCBI Taxonomy" id="408172"/>
    <lineage>
        <taxon>unclassified sequences</taxon>
        <taxon>metagenomes</taxon>
        <taxon>ecological metagenomes</taxon>
    </lineage>
</organism>
<protein>
    <recommendedName>
        <fullName evidence="3">Cytochrome P450</fullName>
    </recommendedName>
</protein>
<proteinExistence type="inferred from homology"/>
<dbReference type="PRINTS" id="PR00359">
    <property type="entry name" value="BP450"/>
</dbReference>
<gene>
    <name evidence="2" type="ORF">METZ01_LOCUS309603</name>
</gene>
<feature type="non-terminal residue" evidence="2">
    <location>
        <position position="242"/>
    </location>
</feature>
<dbReference type="EMBL" id="UINC01098317">
    <property type="protein sequence ID" value="SVC56749.1"/>
    <property type="molecule type" value="Genomic_DNA"/>
</dbReference>
<sequence length="242" mass="28165">MNFSNTVGLSDDLMEQGVIANPHKYYKKLRETEPVHWNDRWGGWILTAYDDCVQVLRDSKNFSSDRMAYLAKELSYKERDNISPIFDVLSRWMVFMDPPKHTSLRMLLNPLFTPKEVERYRMMVRNIVETTLDDIIEKGNIEFVRDFAYKVPMTAILQLLGTPDMDTESIKQWSEKIGLFFFIKADEPNRREIACEGINSMVEYLKPIIAQRRKSPKDDLISILIKAQEAGKLEAEDVLATC</sequence>
<dbReference type="GO" id="GO:0020037">
    <property type="term" value="F:heme binding"/>
    <property type="evidence" value="ECO:0007669"/>
    <property type="project" value="InterPro"/>
</dbReference>
<dbReference type="GO" id="GO:0004497">
    <property type="term" value="F:monooxygenase activity"/>
    <property type="evidence" value="ECO:0007669"/>
    <property type="project" value="InterPro"/>
</dbReference>
<dbReference type="GO" id="GO:0016705">
    <property type="term" value="F:oxidoreductase activity, acting on paired donors, with incorporation or reduction of molecular oxygen"/>
    <property type="evidence" value="ECO:0007669"/>
    <property type="project" value="InterPro"/>
</dbReference>
<evidence type="ECO:0000256" key="1">
    <source>
        <dbReference type="ARBA" id="ARBA00010617"/>
    </source>
</evidence>
<dbReference type="PANTHER" id="PTHR46696">
    <property type="entry name" value="P450, PUTATIVE (EUROFUNG)-RELATED"/>
    <property type="match status" value="1"/>
</dbReference>
<dbReference type="SUPFAM" id="SSF48264">
    <property type="entry name" value="Cytochrome P450"/>
    <property type="match status" value="1"/>
</dbReference>
<dbReference type="InterPro" id="IPR002397">
    <property type="entry name" value="Cyt_P450_B"/>
</dbReference>